<dbReference type="InterPro" id="IPR025459">
    <property type="entry name" value="DUF4279"/>
</dbReference>
<proteinExistence type="predicted"/>
<dbReference type="RefSeq" id="WP_143184209.1">
    <property type="nucleotide sequence ID" value="NZ_FQYR01000004.1"/>
</dbReference>
<evidence type="ECO:0000313" key="1">
    <source>
        <dbReference type="EMBL" id="SHJ79655.1"/>
    </source>
</evidence>
<dbReference type="Proteomes" id="UP000184510">
    <property type="component" value="Unassembled WGS sequence"/>
</dbReference>
<keyword evidence="2" id="KW-1185">Reference proteome</keyword>
<organism evidence="1 2">
    <name type="scientific">Rubritalea squalenifaciens DSM 18772</name>
    <dbReference type="NCBI Taxonomy" id="1123071"/>
    <lineage>
        <taxon>Bacteria</taxon>
        <taxon>Pseudomonadati</taxon>
        <taxon>Verrucomicrobiota</taxon>
        <taxon>Verrucomicrobiia</taxon>
        <taxon>Verrucomicrobiales</taxon>
        <taxon>Rubritaleaceae</taxon>
        <taxon>Rubritalea</taxon>
    </lineage>
</organism>
<dbReference type="InParanoid" id="A0A1M6M855"/>
<dbReference type="Pfam" id="PF14106">
    <property type="entry name" value="DUF4279"/>
    <property type="match status" value="1"/>
</dbReference>
<name>A0A1M6M855_9BACT</name>
<evidence type="ECO:0000313" key="2">
    <source>
        <dbReference type="Proteomes" id="UP000184510"/>
    </source>
</evidence>
<dbReference type="AlphaFoldDB" id="A0A1M6M855"/>
<accession>A0A1M6M855</accession>
<dbReference type="EMBL" id="FQYR01000004">
    <property type="protein sequence ID" value="SHJ79655.1"/>
    <property type="molecule type" value="Genomic_DNA"/>
</dbReference>
<sequence>MCVLRVTSSDQSFSEQLRSSKLNPYLTFEKGDPVTAKSAKQRTDYGFSIDVSKRAWSDLDAQIQDAIKFLDTHQAELATIIKSHESVEMTLDVPYEAKGHFVQTNFLPPELISLAASLKIGIALSLYSREEE</sequence>
<dbReference type="OrthoDB" id="1493843at2"/>
<protein>
    <recommendedName>
        <fullName evidence="3">DUF4279 domain-containing protein</fullName>
    </recommendedName>
</protein>
<gene>
    <name evidence="1" type="ORF">SAMN02745181_2642</name>
</gene>
<dbReference type="STRING" id="1123071.SAMN02745181_2642"/>
<reference evidence="1 2" key="1">
    <citation type="submission" date="2016-11" db="EMBL/GenBank/DDBJ databases">
        <authorList>
            <person name="Jaros S."/>
            <person name="Januszkiewicz K."/>
            <person name="Wedrychowicz H."/>
        </authorList>
    </citation>
    <scope>NUCLEOTIDE SEQUENCE [LARGE SCALE GENOMIC DNA]</scope>
    <source>
        <strain evidence="1 2">DSM 18772</strain>
    </source>
</reference>
<evidence type="ECO:0008006" key="3">
    <source>
        <dbReference type="Google" id="ProtNLM"/>
    </source>
</evidence>